<name>A0A7C9JB09_9ACTN</name>
<accession>A0A7C9JB09</accession>
<evidence type="ECO:0000313" key="1">
    <source>
        <dbReference type="EMBL" id="NAS21984.1"/>
    </source>
</evidence>
<dbReference type="RefSeq" id="WP_161479432.1">
    <property type="nucleotide sequence ID" value="NZ_WXEW01000003.1"/>
</dbReference>
<proteinExistence type="predicted"/>
<keyword evidence="2" id="KW-1185">Reference proteome</keyword>
<sequence>MINLNGRIVSAEQDLSVNITGDITGDIGVIISGNTGPVHLGAGNVYTGVTVIENDAHTDRRG</sequence>
<evidence type="ECO:0000313" key="2">
    <source>
        <dbReference type="Proteomes" id="UP000479526"/>
    </source>
</evidence>
<comment type="caution">
    <text evidence="1">The sequence shown here is derived from an EMBL/GenBank/DDBJ whole genome shotgun (WGS) entry which is preliminary data.</text>
</comment>
<reference evidence="1 2" key="1">
    <citation type="submission" date="2020-01" db="EMBL/GenBank/DDBJ databases">
        <title>Herbidospora sp. NEAU-GS84 nov., a novel actinomycete isolated from soil.</title>
        <authorList>
            <person name="Han L."/>
        </authorList>
    </citation>
    <scope>NUCLEOTIDE SEQUENCE [LARGE SCALE GENOMIC DNA]</scope>
    <source>
        <strain evidence="1 2">NEAU-GS84</strain>
    </source>
</reference>
<dbReference type="Proteomes" id="UP000479526">
    <property type="component" value="Unassembled WGS sequence"/>
</dbReference>
<protein>
    <submittedName>
        <fullName evidence="1">Uncharacterized protein</fullName>
    </submittedName>
</protein>
<gene>
    <name evidence="1" type="ORF">GT755_09840</name>
</gene>
<dbReference type="EMBL" id="WXEW01000003">
    <property type="protein sequence ID" value="NAS21984.1"/>
    <property type="molecule type" value="Genomic_DNA"/>
</dbReference>
<organism evidence="1 2">
    <name type="scientific">Herbidospora solisilvae</name>
    <dbReference type="NCBI Taxonomy" id="2696284"/>
    <lineage>
        <taxon>Bacteria</taxon>
        <taxon>Bacillati</taxon>
        <taxon>Actinomycetota</taxon>
        <taxon>Actinomycetes</taxon>
        <taxon>Streptosporangiales</taxon>
        <taxon>Streptosporangiaceae</taxon>
        <taxon>Herbidospora</taxon>
    </lineage>
</organism>
<dbReference type="AlphaFoldDB" id="A0A7C9JB09"/>